<name>A0A484VWT8_9ENTR</name>
<keyword evidence="1" id="KW-0732">Signal</keyword>
<dbReference type="EMBL" id="CAADIW010000001">
    <property type="protein sequence ID" value="VFS03392.1"/>
    <property type="molecule type" value="Genomic_DNA"/>
</dbReference>
<gene>
    <name evidence="2" type="primary">yhcF_1</name>
    <name evidence="2" type="ORF">NCTC12126_00121</name>
</gene>
<evidence type="ECO:0000256" key="1">
    <source>
        <dbReference type="SAM" id="SignalP"/>
    </source>
</evidence>
<sequence length="228" mass="23646">MKKLLVATAISVAMSVTAAHAADTAVLKVQGTLTNASCTPALSNGGIVDYGTIRLGELNATSTNQLGERDASLTITCSSPTKVGWSITDDRTDSVSPNVNVKVLGDYSYPTDGSAMGLGKTAGGVAIGNWALYVVAANVTADSEHAIPVKKSDQQPAWTNATSLPVLNAAKHTMMSVISDDATNPNPMAFTQVVYPLKTSVAIDKTARLGITDDTQLDGQATITLTYL</sequence>
<evidence type="ECO:0000313" key="3">
    <source>
        <dbReference type="Proteomes" id="UP000351155"/>
    </source>
</evidence>
<proteinExistence type="predicted"/>
<dbReference type="Proteomes" id="UP000351155">
    <property type="component" value="Unassembled WGS sequence"/>
</dbReference>
<reference evidence="2 3" key="1">
    <citation type="submission" date="2019-03" db="EMBL/GenBank/DDBJ databases">
        <authorList>
            <consortium name="Pathogen Informatics"/>
        </authorList>
    </citation>
    <scope>NUCLEOTIDE SEQUENCE [LARGE SCALE GENOMIC DNA]</scope>
    <source>
        <strain evidence="2 3">NCTC12126</strain>
    </source>
</reference>
<accession>A0A484VWT8</accession>
<protein>
    <submittedName>
        <fullName evidence="2">Protein YhcF</fullName>
    </submittedName>
</protein>
<dbReference type="InterPro" id="IPR010546">
    <property type="entry name" value="DUF1120"/>
</dbReference>
<dbReference type="Pfam" id="PF06551">
    <property type="entry name" value="DUF1120"/>
    <property type="match status" value="1"/>
</dbReference>
<dbReference type="AlphaFoldDB" id="A0A484VWT8"/>
<evidence type="ECO:0000313" key="2">
    <source>
        <dbReference type="EMBL" id="VFS03392.1"/>
    </source>
</evidence>
<feature type="signal peptide" evidence="1">
    <location>
        <begin position="1"/>
        <end position="21"/>
    </location>
</feature>
<feature type="chain" id="PRO_5019820712" evidence="1">
    <location>
        <begin position="22"/>
        <end position="228"/>
    </location>
</feature>
<organism evidence="2 3">
    <name type="scientific">Enterobacter cancerogenus</name>
    <dbReference type="NCBI Taxonomy" id="69218"/>
    <lineage>
        <taxon>Bacteria</taxon>
        <taxon>Pseudomonadati</taxon>
        <taxon>Pseudomonadota</taxon>
        <taxon>Gammaproteobacteria</taxon>
        <taxon>Enterobacterales</taxon>
        <taxon>Enterobacteriaceae</taxon>
        <taxon>Enterobacter</taxon>
        <taxon>Enterobacter cloacae complex</taxon>
    </lineage>
</organism>